<feature type="transmembrane region" description="Helical" evidence="1">
    <location>
        <begin position="45"/>
        <end position="63"/>
    </location>
</feature>
<keyword evidence="1" id="KW-0472">Membrane</keyword>
<dbReference type="STRING" id="1450648.CLORY_08540"/>
<gene>
    <name evidence="2" type="ORF">CLORY_08540</name>
</gene>
<reference evidence="2 3" key="1">
    <citation type="submission" date="2017-03" db="EMBL/GenBank/DDBJ databases">
        <title>Genome sequence of Clostridium oryzae DSM 28571.</title>
        <authorList>
            <person name="Poehlein A."/>
            <person name="Daniel R."/>
        </authorList>
    </citation>
    <scope>NUCLEOTIDE SEQUENCE [LARGE SCALE GENOMIC DNA]</scope>
    <source>
        <strain evidence="2 3">DSM 28571</strain>
    </source>
</reference>
<feature type="transmembrane region" description="Helical" evidence="1">
    <location>
        <begin position="6"/>
        <end position="24"/>
    </location>
</feature>
<evidence type="ECO:0000313" key="3">
    <source>
        <dbReference type="Proteomes" id="UP000190080"/>
    </source>
</evidence>
<evidence type="ECO:0000313" key="2">
    <source>
        <dbReference type="EMBL" id="OPJ63982.1"/>
    </source>
</evidence>
<keyword evidence="3" id="KW-1185">Reference proteome</keyword>
<keyword evidence="1" id="KW-1133">Transmembrane helix</keyword>
<organism evidence="2 3">
    <name type="scientific">Clostridium oryzae</name>
    <dbReference type="NCBI Taxonomy" id="1450648"/>
    <lineage>
        <taxon>Bacteria</taxon>
        <taxon>Bacillati</taxon>
        <taxon>Bacillota</taxon>
        <taxon>Clostridia</taxon>
        <taxon>Eubacteriales</taxon>
        <taxon>Clostridiaceae</taxon>
        <taxon>Clostridium</taxon>
    </lineage>
</organism>
<name>A0A1V4IVC1_9CLOT</name>
<comment type="caution">
    <text evidence="2">The sequence shown here is derived from an EMBL/GenBank/DDBJ whole genome shotgun (WGS) entry which is preliminary data.</text>
</comment>
<dbReference type="AlphaFoldDB" id="A0A1V4IVC1"/>
<evidence type="ECO:0000256" key="1">
    <source>
        <dbReference type="SAM" id="Phobius"/>
    </source>
</evidence>
<dbReference type="EMBL" id="MZGV01000006">
    <property type="protein sequence ID" value="OPJ63982.1"/>
    <property type="molecule type" value="Genomic_DNA"/>
</dbReference>
<sequence>MLLKLIVVEGAVFAITLLFCNVIIKLMQRCLSIYQYKLTQRFSHIITCIIVLILGIIFGKNFLNVFF</sequence>
<accession>A0A1V4IVC1</accession>
<protein>
    <submittedName>
        <fullName evidence="2">Uncharacterized protein</fullName>
    </submittedName>
</protein>
<keyword evidence="1" id="KW-0812">Transmembrane</keyword>
<dbReference type="Proteomes" id="UP000190080">
    <property type="component" value="Unassembled WGS sequence"/>
</dbReference>
<proteinExistence type="predicted"/>